<feature type="domain" description="Protein O-mannosyl-transferase C-terminal four TM" evidence="3">
    <location>
        <begin position="236"/>
        <end position="306"/>
    </location>
</feature>
<dbReference type="UniPathway" id="UPA00378"/>
<evidence type="ECO:0000259" key="2">
    <source>
        <dbReference type="Pfam" id="PF13231"/>
    </source>
</evidence>
<feature type="domain" description="Glycosyltransferase RgtA/B/C/D-like" evidence="2">
    <location>
        <begin position="59"/>
        <end position="210"/>
    </location>
</feature>
<feature type="transmembrane region" description="Helical" evidence="1">
    <location>
        <begin position="374"/>
        <end position="394"/>
    </location>
</feature>
<feature type="transmembrane region" description="Helical" evidence="1">
    <location>
        <begin position="340"/>
        <end position="362"/>
    </location>
</feature>
<dbReference type="Pfam" id="PF16192">
    <property type="entry name" value="PMT_4TMC"/>
    <property type="match status" value="1"/>
</dbReference>
<reference evidence="4 5" key="1">
    <citation type="submission" date="2017-08" db="EMBL/GenBank/DDBJ databases">
        <title>Infants hospitalized years apart are colonized by the same room-sourced microbial strains.</title>
        <authorList>
            <person name="Brooks B."/>
            <person name="Olm M.R."/>
            <person name="Firek B.A."/>
            <person name="Baker R."/>
            <person name="Thomas B.C."/>
            <person name="Morowitz M.J."/>
            <person name="Banfield J.F."/>
        </authorList>
    </citation>
    <scope>NUCLEOTIDE SEQUENCE [LARGE SCALE GENOMIC DNA]</scope>
    <source>
        <strain evidence="4">S2_018_000_R3_110</strain>
    </source>
</reference>
<keyword evidence="1" id="KW-0472">Membrane</keyword>
<comment type="function">
    <text evidence="1">Protein O-mannosyltransferase that catalyzes the transfer of a single mannose residue from a polyprenol phospho-mannosyl lipidic donor to the hydroxyl group of selected serine and threonine residues in acceptor proteins.</text>
</comment>
<feature type="transmembrane region" description="Helical" evidence="1">
    <location>
        <begin position="12"/>
        <end position="29"/>
    </location>
</feature>
<comment type="subcellular location">
    <subcellularLocation>
        <location evidence="1">Cell membrane</location>
    </subcellularLocation>
</comment>
<dbReference type="AlphaFoldDB" id="A0A2W5B784"/>
<gene>
    <name evidence="4" type="ORF">DI632_10150</name>
</gene>
<comment type="similarity">
    <text evidence="1">Belongs to the glycosyltransferase 39 family.</text>
</comment>
<dbReference type="EMBL" id="QFNF01000025">
    <property type="protein sequence ID" value="PZO76708.1"/>
    <property type="molecule type" value="Genomic_DNA"/>
</dbReference>
<name>A0A2W5B784_9SPHN</name>
<feature type="transmembrane region" description="Helical" evidence="1">
    <location>
        <begin position="163"/>
        <end position="189"/>
    </location>
</feature>
<keyword evidence="1" id="KW-1133">Transmembrane helix</keyword>
<sequence>MLSRLRDRPWTTALLIACVAQMLFLWGLGRPGKLSFDEVHYVPAARTLLALAYPANTEHPLVAKACIAAGIALFGDNPWGWRIMGTLAGTATVLGVFACLQLLFRRTHVSAFGAAMAVLNQTLLIEARTAMLEVYLGAFTTLAIAALLWSMRGRPVPRLALSAVLFGLAVGVKWAAVPYVAGAGLLLIWGKSDHRDYWPGVPLFPALALFGAVSIATYFATFAPAFFYAQDPLTLARLIPFQREMYERQTQVLAAHPYQSSWWSWPLLIRPIWYFYEPDNGVQRGVLLLGNPAIMWGGLVAVWACLWAGVRRRVPALVGIALLWVGSLAVWAVIPKSLGFYYYYHLSGIWLCMALAGAFHAWGRGRFARADEGFALLAIMLFVYFYPIIAAAPLDGPQAFNRWMWFDSWR</sequence>
<keyword evidence="1" id="KW-1003">Cell membrane</keyword>
<comment type="pathway">
    <text evidence="1">Protein modification; protein glycosylation.</text>
</comment>
<accession>A0A2W5B784</accession>
<evidence type="ECO:0000313" key="4">
    <source>
        <dbReference type="EMBL" id="PZO76708.1"/>
    </source>
</evidence>
<dbReference type="InterPro" id="IPR027005">
    <property type="entry name" value="PMT-like"/>
</dbReference>
<dbReference type="Pfam" id="PF13231">
    <property type="entry name" value="PMT_2"/>
    <property type="match status" value="1"/>
</dbReference>
<feature type="transmembrane region" description="Helical" evidence="1">
    <location>
        <begin position="201"/>
        <end position="228"/>
    </location>
</feature>
<dbReference type="Proteomes" id="UP000248614">
    <property type="component" value="Unassembled WGS sequence"/>
</dbReference>
<dbReference type="GO" id="GO:0005886">
    <property type="term" value="C:plasma membrane"/>
    <property type="evidence" value="ECO:0007669"/>
    <property type="project" value="UniProtKB-SubCell"/>
</dbReference>
<feature type="transmembrane region" description="Helical" evidence="1">
    <location>
        <begin position="293"/>
        <end position="310"/>
    </location>
</feature>
<protein>
    <recommendedName>
        <fullName evidence="1">Polyprenol-phosphate-mannose--protein mannosyltransferase</fullName>
        <ecNumber evidence="1">2.4.1.-</ecNumber>
    </recommendedName>
</protein>
<feature type="transmembrane region" description="Helical" evidence="1">
    <location>
        <begin position="132"/>
        <end position="151"/>
    </location>
</feature>
<dbReference type="GO" id="GO:0004169">
    <property type="term" value="F:dolichyl-phosphate-mannose-protein mannosyltransferase activity"/>
    <property type="evidence" value="ECO:0007669"/>
    <property type="project" value="UniProtKB-UniRule"/>
</dbReference>
<keyword evidence="1 4" id="KW-0328">Glycosyltransferase</keyword>
<keyword evidence="1" id="KW-0812">Transmembrane</keyword>
<evidence type="ECO:0000256" key="1">
    <source>
        <dbReference type="RuleBase" id="RU367007"/>
    </source>
</evidence>
<dbReference type="EC" id="2.4.1.-" evidence="1"/>
<dbReference type="InterPro" id="IPR038731">
    <property type="entry name" value="RgtA/B/C-like"/>
</dbReference>
<feature type="transmembrane region" description="Helical" evidence="1">
    <location>
        <begin position="317"/>
        <end position="334"/>
    </location>
</feature>
<proteinExistence type="inferred from homology"/>
<dbReference type="PANTHER" id="PTHR10050">
    <property type="entry name" value="DOLICHYL-PHOSPHATE-MANNOSE--PROTEIN MANNOSYLTRANSFERASE"/>
    <property type="match status" value="1"/>
</dbReference>
<evidence type="ECO:0000259" key="3">
    <source>
        <dbReference type="Pfam" id="PF16192"/>
    </source>
</evidence>
<organism evidence="4 5">
    <name type="scientific">Sphingomonas hengshuiensis</name>
    <dbReference type="NCBI Taxonomy" id="1609977"/>
    <lineage>
        <taxon>Bacteria</taxon>
        <taxon>Pseudomonadati</taxon>
        <taxon>Pseudomonadota</taxon>
        <taxon>Alphaproteobacteria</taxon>
        <taxon>Sphingomonadales</taxon>
        <taxon>Sphingomonadaceae</taxon>
        <taxon>Sphingomonas</taxon>
    </lineage>
</organism>
<keyword evidence="1 4" id="KW-0808">Transferase</keyword>
<feature type="transmembrane region" description="Helical" evidence="1">
    <location>
        <begin position="83"/>
        <end position="104"/>
    </location>
</feature>
<dbReference type="PANTHER" id="PTHR10050:SF53">
    <property type="entry name" value="CHROMOSOME UNDETERMINED SCAFFOLD_67, WHOLE GENOME SHOTGUN SEQUENCE"/>
    <property type="match status" value="1"/>
</dbReference>
<comment type="caution">
    <text evidence="4">The sequence shown here is derived from an EMBL/GenBank/DDBJ whole genome shotgun (WGS) entry which is preliminary data.</text>
</comment>
<dbReference type="InterPro" id="IPR032421">
    <property type="entry name" value="PMT_4TMC"/>
</dbReference>
<evidence type="ECO:0000313" key="5">
    <source>
        <dbReference type="Proteomes" id="UP000248614"/>
    </source>
</evidence>